<name>A0A6G0Y0L2_APHCR</name>
<accession>A0A6G0Y0L2</accession>
<evidence type="ECO:0000313" key="1">
    <source>
        <dbReference type="EMBL" id="KAF0746640.1"/>
    </source>
</evidence>
<dbReference type="Proteomes" id="UP000478052">
    <property type="component" value="Unassembled WGS sequence"/>
</dbReference>
<proteinExistence type="predicted"/>
<sequence>SGCFRWKSEYAWGIIEVKNKHFSTVFKKIEKNKIKEMKKRELLRKTCFRPNPFFYSYKLKNYFYR</sequence>
<evidence type="ECO:0000313" key="2">
    <source>
        <dbReference type="Proteomes" id="UP000478052"/>
    </source>
</evidence>
<keyword evidence="2" id="KW-1185">Reference proteome</keyword>
<feature type="non-terminal residue" evidence="1">
    <location>
        <position position="1"/>
    </location>
</feature>
<organism evidence="1 2">
    <name type="scientific">Aphis craccivora</name>
    <name type="common">Cowpea aphid</name>
    <dbReference type="NCBI Taxonomy" id="307492"/>
    <lineage>
        <taxon>Eukaryota</taxon>
        <taxon>Metazoa</taxon>
        <taxon>Ecdysozoa</taxon>
        <taxon>Arthropoda</taxon>
        <taxon>Hexapoda</taxon>
        <taxon>Insecta</taxon>
        <taxon>Pterygota</taxon>
        <taxon>Neoptera</taxon>
        <taxon>Paraneoptera</taxon>
        <taxon>Hemiptera</taxon>
        <taxon>Sternorrhyncha</taxon>
        <taxon>Aphidomorpha</taxon>
        <taxon>Aphidoidea</taxon>
        <taxon>Aphididae</taxon>
        <taxon>Aphidini</taxon>
        <taxon>Aphis</taxon>
        <taxon>Aphis</taxon>
    </lineage>
</organism>
<reference evidence="1 2" key="1">
    <citation type="submission" date="2019-08" db="EMBL/GenBank/DDBJ databases">
        <title>Whole genome of Aphis craccivora.</title>
        <authorList>
            <person name="Voronova N.V."/>
            <person name="Shulinski R.S."/>
            <person name="Bandarenka Y.V."/>
            <person name="Zhorov D.G."/>
            <person name="Warner D."/>
        </authorList>
    </citation>
    <scope>NUCLEOTIDE SEQUENCE [LARGE SCALE GENOMIC DNA]</scope>
    <source>
        <strain evidence="1">180601</strain>
        <tissue evidence="1">Whole Body</tissue>
    </source>
</reference>
<gene>
    <name evidence="1" type="ORF">FWK35_00020161</name>
</gene>
<comment type="caution">
    <text evidence="1">The sequence shown here is derived from an EMBL/GenBank/DDBJ whole genome shotgun (WGS) entry which is preliminary data.</text>
</comment>
<dbReference type="AlphaFoldDB" id="A0A6G0Y0L2"/>
<dbReference type="EMBL" id="VUJU01007130">
    <property type="protein sequence ID" value="KAF0746640.1"/>
    <property type="molecule type" value="Genomic_DNA"/>
</dbReference>
<protein>
    <submittedName>
        <fullName evidence="1">Uncharacterized protein</fullName>
    </submittedName>
</protein>